<accession>A0ABX7LSC4</accession>
<keyword evidence="2" id="KW-1185">Reference proteome</keyword>
<dbReference type="InterPro" id="IPR009057">
    <property type="entry name" value="Homeodomain-like_sf"/>
</dbReference>
<evidence type="ECO:0000313" key="1">
    <source>
        <dbReference type="EMBL" id="QSF55706.1"/>
    </source>
</evidence>
<proteinExistence type="predicted"/>
<gene>
    <name evidence="1" type="ORF">JX001_08020</name>
</gene>
<dbReference type="Gene3D" id="1.10.357.10">
    <property type="entry name" value="Tetracycline Repressor, domain 2"/>
    <property type="match status" value="2"/>
</dbReference>
<dbReference type="Proteomes" id="UP000662957">
    <property type="component" value="Chromosome"/>
</dbReference>
<sequence length="418" mass="45705">MRRMPTSTARPDLAQQIVEAAIAQAALGGLDSLTLRDLARMVGKSTTVIVNLFGTKSGVVQAAGEEALRQDAAFHEVFFGSVADLPLERGSLMALSQTYLRRRVGDEAGFARIWEPLLLDAAPSSERRGLMKRWHAMRCAAWRRHLARDARLDAFVEPLVAWLTFEQYYAGALRDRADYGVVAAEGLGALIDRAFGLPDGPPTATFWYRDAMVLPQAPARDAEPEAMRRKLLDIAADQILAGGITAITNRSVSAVAATSTSTIAYHWPDMRHFVLDAVWHSVFRDMPGHLAGHAPDGDPAVVDLDRWATIMAPTVAIGGEAEGFYVRYARLIASICIEARRDPSLRDLAMLLRGPEGGGTYYKQTGVWPAEFDLNRLAATRFALWIKAEALLSCARGRPLDKDALKTAACLLVAHQKS</sequence>
<dbReference type="EMBL" id="CP070968">
    <property type="protein sequence ID" value="QSF55706.1"/>
    <property type="molecule type" value="Genomic_DNA"/>
</dbReference>
<organism evidence="1 2">
    <name type="scientific">Brevundimonas fontaquae</name>
    <dbReference type="NCBI Taxonomy" id="2813778"/>
    <lineage>
        <taxon>Bacteria</taxon>
        <taxon>Pseudomonadati</taxon>
        <taxon>Pseudomonadota</taxon>
        <taxon>Alphaproteobacteria</taxon>
        <taxon>Caulobacterales</taxon>
        <taxon>Caulobacteraceae</taxon>
        <taxon>Brevundimonas</taxon>
    </lineage>
</organism>
<evidence type="ECO:0000313" key="2">
    <source>
        <dbReference type="Proteomes" id="UP000662957"/>
    </source>
</evidence>
<dbReference type="SUPFAM" id="SSF46689">
    <property type="entry name" value="Homeodomain-like"/>
    <property type="match status" value="2"/>
</dbReference>
<protein>
    <submittedName>
        <fullName evidence="1">TetR/AcrR family transcriptional regulator</fullName>
    </submittedName>
</protein>
<reference evidence="1 2" key="1">
    <citation type="submission" date="2021-02" db="EMBL/GenBank/DDBJ databases">
        <title>Brevundimonas sp. CS1 genome sequence.</title>
        <authorList>
            <person name="Lee K."/>
            <person name="Choi Y.-J."/>
            <person name="Son H.-R."/>
        </authorList>
    </citation>
    <scope>NUCLEOTIDE SEQUENCE [LARGE SCALE GENOMIC DNA]</scope>
    <source>
        <strain evidence="1 2">CS1</strain>
    </source>
</reference>
<name>A0ABX7LSC4_9CAUL</name>